<protein>
    <submittedName>
        <fullName evidence="2">Uncharacterized protein</fullName>
    </submittedName>
</protein>
<accession>A0A0A8XXW8</accession>
<organism evidence="2">
    <name type="scientific">Arundo donax</name>
    <name type="common">Giant reed</name>
    <name type="synonym">Donax arundinaceus</name>
    <dbReference type="NCBI Taxonomy" id="35708"/>
    <lineage>
        <taxon>Eukaryota</taxon>
        <taxon>Viridiplantae</taxon>
        <taxon>Streptophyta</taxon>
        <taxon>Embryophyta</taxon>
        <taxon>Tracheophyta</taxon>
        <taxon>Spermatophyta</taxon>
        <taxon>Magnoliopsida</taxon>
        <taxon>Liliopsida</taxon>
        <taxon>Poales</taxon>
        <taxon>Poaceae</taxon>
        <taxon>PACMAD clade</taxon>
        <taxon>Arundinoideae</taxon>
        <taxon>Arundineae</taxon>
        <taxon>Arundo</taxon>
    </lineage>
</organism>
<feature type="region of interest" description="Disordered" evidence="1">
    <location>
        <begin position="1"/>
        <end position="27"/>
    </location>
</feature>
<reference evidence="2" key="2">
    <citation type="journal article" date="2015" name="Data Brief">
        <title>Shoot transcriptome of the giant reed, Arundo donax.</title>
        <authorList>
            <person name="Barrero R.A."/>
            <person name="Guerrero F.D."/>
            <person name="Moolhuijzen P."/>
            <person name="Goolsby J.A."/>
            <person name="Tidwell J."/>
            <person name="Bellgard S.E."/>
            <person name="Bellgard M.I."/>
        </authorList>
    </citation>
    <scope>NUCLEOTIDE SEQUENCE</scope>
    <source>
        <tissue evidence="2">Shoot tissue taken approximately 20 cm above the soil surface</tissue>
    </source>
</reference>
<dbReference type="EMBL" id="GBRH01279194">
    <property type="protein sequence ID" value="JAD18701.1"/>
    <property type="molecule type" value="Transcribed_RNA"/>
</dbReference>
<evidence type="ECO:0000313" key="2">
    <source>
        <dbReference type="EMBL" id="JAD18701.1"/>
    </source>
</evidence>
<reference evidence="2" key="1">
    <citation type="submission" date="2014-09" db="EMBL/GenBank/DDBJ databases">
        <authorList>
            <person name="Magalhaes I.L.F."/>
            <person name="Oliveira U."/>
            <person name="Santos F.R."/>
            <person name="Vidigal T.H.D.A."/>
            <person name="Brescovit A.D."/>
            <person name="Santos A.J."/>
        </authorList>
    </citation>
    <scope>NUCLEOTIDE SEQUENCE</scope>
    <source>
        <tissue evidence="2">Shoot tissue taken approximately 20 cm above the soil surface</tissue>
    </source>
</reference>
<dbReference type="AlphaFoldDB" id="A0A0A8XXW8"/>
<sequence>MSDALLVQLTRQPTPPLAQPRVKLADE</sequence>
<name>A0A0A8XXW8_ARUDO</name>
<proteinExistence type="predicted"/>
<evidence type="ECO:0000256" key="1">
    <source>
        <dbReference type="SAM" id="MobiDB-lite"/>
    </source>
</evidence>